<sequence>MTSATLTSVKIEGKGGNGEGSKGVWMESTGTMMISGGSISKVEKGVYATGAGRLVMTGVQISKVKMGVEATNGMLVIKGNSTITFNNGSGNYGVRVKNGVTMATLTSVTIAGTGSGEGSKGVIVGSEDVGATGTKMIMEEVRISNVAMGVEVTKGILAMKGGSIGFMGEYGVSLTKSTAALMGITIKGNNQGKEGVKLNGGMVDLYKTNIREVQKGMSVENGVVRMFEGEIGFMGNYGIGLSKSTAALKNVRITGPSNKGTGVIMQNGVGAVMMKEVNISKVGTGVEVMGGILAMKGGSIGFIGEYGVSLTKSTAALIGVKIEGNRTGKEGIKLNGGIIDLFRTNIRDVHKGMTITEGIVRMFGGEIGFKGNYGVYLDKGGAALKNVRMTYTGNNKTADFIKVRGGTVIAEDIIITSTTDNGQGVSVTNGGRVWLVGTDLKGVHKGVTITEGSVRMEGGEINFKGEYGVYFTRHKYNIT</sequence>
<accession>N6ULL7</accession>
<protein>
    <recommendedName>
        <fullName evidence="4">Right handed beta helix domain-containing protein</fullName>
    </recommendedName>
</protein>
<comment type="caution">
    <text evidence="2">The sequence shown here is derived from an EMBL/GenBank/DDBJ whole genome shotgun (WGS) entry which is preliminary data.</text>
</comment>
<dbReference type="eggNOG" id="COG3468">
    <property type="taxonomic scope" value="Bacteria"/>
</dbReference>
<evidence type="ECO:0000313" key="2">
    <source>
        <dbReference type="EMBL" id="ENN91103.1"/>
    </source>
</evidence>
<organism evidence="2 3">
    <name type="scientific">Bartonella bovis 91-4</name>
    <dbReference type="NCBI Taxonomy" id="1094491"/>
    <lineage>
        <taxon>Bacteria</taxon>
        <taxon>Pseudomonadati</taxon>
        <taxon>Pseudomonadota</taxon>
        <taxon>Alphaproteobacteria</taxon>
        <taxon>Hyphomicrobiales</taxon>
        <taxon>Bartonellaceae</taxon>
        <taxon>Bartonella</taxon>
    </lineage>
</organism>
<keyword evidence="3" id="KW-1185">Reference proteome</keyword>
<name>N6ULL7_9HYPH</name>
<feature type="region of interest" description="Disordered" evidence="1">
    <location>
        <begin position="1"/>
        <end position="24"/>
    </location>
</feature>
<dbReference type="HOGENOM" id="CLU_034274_0_0_5"/>
<dbReference type="EMBL" id="AGWA01000008">
    <property type="protein sequence ID" value="ENN91103.1"/>
    <property type="molecule type" value="Genomic_DNA"/>
</dbReference>
<dbReference type="PATRIC" id="fig|1094491.5.peg.1107"/>
<evidence type="ECO:0008006" key="4">
    <source>
        <dbReference type="Google" id="ProtNLM"/>
    </source>
</evidence>
<evidence type="ECO:0000256" key="1">
    <source>
        <dbReference type="SAM" id="MobiDB-lite"/>
    </source>
</evidence>
<gene>
    <name evidence="2" type="ORF">BBbe_10230</name>
</gene>
<reference evidence="2 3" key="1">
    <citation type="journal article" date="2013" name="PLoS Genet.">
        <title>A gene transfer agent and a dynamic repertoire of secretion systems hold the keys to the explosive radiation of the emerging pathogen Bartonella.</title>
        <authorList>
            <person name="Guy L."/>
            <person name="Nystedt B."/>
            <person name="Toft C."/>
            <person name="Zaremba-Niedzwiedzka K."/>
            <person name="Berglund E.C."/>
            <person name="Granberg F."/>
            <person name="Naslund K."/>
            <person name="Eriksson A.S."/>
            <person name="Andersson S.G."/>
        </authorList>
    </citation>
    <scope>NUCLEOTIDE SEQUENCE [LARGE SCALE GENOMIC DNA]</scope>
    <source>
        <strain evidence="2 3">91-4</strain>
    </source>
</reference>
<proteinExistence type="predicted"/>
<dbReference type="AlphaFoldDB" id="N6ULL7"/>
<dbReference type="Proteomes" id="UP000014038">
    <property type="component" value="Chromosome"/>
</dbReference>
<evidence type="ECO:0000313" key="3">
    <source>
        <dbReference type="Proteomes" id="UP000014038"/>
    </source>
</evidence>